<dbReference type="Pfam" id="PF00881">
    <property type="entry name" value="Nitroreductase"/>
    <property type="match status" value="2"/>
</dbReference>
<sequence>MNTSEVIRARRSIRKYKENFAIPQKDIETMLEAAMMAPSACNTRPWEFVVVENPKIKEQIIEISPHTSMLHTASLAIVVCGRPDLQENICNAFWPQDCGAAIENLLLQATDLGYGTCWCGFYPVMDRVEKLQKLLQVTSIPLAVVAVGKPEQNPDARGFFEPSKVTYLK</sequence>
<dbReference type="PANTHER" id="PTHR43673">
    <property type="entry name" value="NAD(P)H NITROREDUCTASE YDGI-RELATED"/>
    <property type="match status" value="1"/>
</dbReference>
<evidence type="ECO:0000313" key="7">
    <source>
        <dbReference type="EMBL" id="VYT28426.1"/>
    </source>
</evidence>
<protein>
    <submittedName>
        <fullName evidence="7">NAD(P)H nitroreductase YodC</fullName>
        <ecNumber evidence="7">1.-.-.-</ecNumber>
    </submittedName>
</protein>
<comment type="similarity">
    <text evidence="2">Belongs to the nitroreductase family.</text>
</comment>
<evidence type="ECO:0000256" key="2">
    <source>
        <dbReference type="ARBA" id="ARBA00007118"/>
    </source>
</evidence>
<dbReference type="GO" id="GO:0016491">
    <property type="term" value="F:oxidoreductase activity"/>
    <property type="evidence" value="ECO:0007669"/>
    <property type="project" value="UniProtKB-KW"/>
</dbReference>
<dbReference type="RefSeq" id="WP_004221917.1">
    <property type="nucleotide sequence ID" value="NZ_CACRSY010000016.1"/>
</dbReference>
<proteinExistence type="inferred from homology"/>
<dbReference type="EMBL" id="CACRSY010000016">
    <property type="protein sequence ID" value="VYT28426.1"/>
    <property type="molecule type" value="Genomic_DNA"/>
</dbReference>
<reference evidence="7" key="1">
    <citation type="submission" date="2019-11" db="EMBL/GenBank/DDBJ databases">
        <authorList>
            <person name="Feng L."/>
        </authorList>
    </citation>
    <scope>NUCLEOTIDE SEQUENCE</scope>
    <source>
        <strain evidence="7">BhanseniiLFYP23</strain>
    </source>
</reference>
<dbReference type="Gene3D" id="3.40.109.10">
    <property type="entry name" value="NADH Oxidase"/>
    <property type="match status" value="1"/>
</dbReference>
<keyword evidence="4" id="KW-0288">FMN</keyword>
<dbReference type="AlphaFoldDB" id="A0A6N2VMZ5"/>
<evidence type="ECO:0000259" key="6">
    <source>
        <dbReference type="Pfam" id="PF00881"/>
    </source>
</evidence>
<dbReference type="SUPFAM" id="SSF55469">
    <property type="entry name" value="FMN-dependent nitroreductase-like"/>
    <property type="match status" value="1"/>
</dbReference>
<evidence type="ECO:0000256" key="5">
    <source>
        <dbReference type="ARBA" id="ARBA00023002"/>
    </source>
</evidence>
<evidence type="ECO:0000256" key="3">
    <source>
        <dbReference type="ARBA" id="ARBA00022630"/>
    </source>
</evidence>
<keyword evidence="5 7" id="KW-0560">Oxidoreductase</keyword>
<feature type="domain" description="Nitroreductase" evidence="6">
    <location>
        <begin position="7"/>
        <end position="62"/>
    </location>
</feature>
<keyword evidence="3" id="KW-0285">Flavoprotein</keyword>
<dbReference type="EC" id="1.-.-.-" evidence="7"/>
<dbReference type="CDD" id="cd02150">
    <property type="entry name" value="nitroreductase"/>
    <property type="match status" value="1"/>
</dbReference>
<feature type="domain" description="Nitroreductase" evidence="6">
    <location>
        <begin position="91"/>
        <end position="149"/>
    </location>
</feature>
<name>A0A6N2VMZ5_BLAHA</name>
<comment type="cofactor">
    <cofactor evidence="1">
        <name>FMN</name>
        <dbReference type="ChEBI" id="CHEBI:58210"/>
    </cofactor>
</comment>
<evidence type="ECO:0000256" key="4">
    <source>
        <dbReference type="ARBA" id="ARBA00022643"/>
    </source>
</evidence>
<dbReference type="InterPro" id="IPR029479">
    <property type="entry name" value="Nitroreductase"/>
</dbReference>
<gene>
    <name evidence="7" type="primary">yodC</name>
    <name evidence="7" type="ORF">BHLFYP23_01024</name>
</gene>
<dbReference type="PANTHER" id="PTHR43673:SF2">
    <property type="entry name" value="NITROREDUCTASE"/>
    <property type="match status" value="1"/>
</dbReference>
<evidence type="ECO:0000256" key="1">
    <source>
        <dbReference type="ARBA" id="ARBA00001917"/>
    </source>
</evidence>
<organism evidence="7">
    <name type="scientific">Blautia hansenii</name>
    <name type="common">Ruminococcus hansenii</name>
    <dbReference type="NCBI Taxonomy" id="1322"/>
    <lineage>
        <taxon>Bacteria</taxon>
        <taxon>Bacillati</taxon>
        <taxon>Bacillota</taxon>
        <taxon>Clostridia</taxon>
        <taxon>Lachnospirales</taxon>
        <taxon>Lachnospiraceae</taxon>
        <taxon>Blautia</taxon>
    </lineage>
</organism>
<dbReference type="InterPro" id="IPR000415">
    <property type="entry name" value="Nitroreductase-like"/>
</dbReference>
<accession>A0A6N2VMZ5</accession>